<sequence>MSAVTELMLYMDDKYKMLFYHRDTNVFDGYPVSEIQLKTLDENARIPEKDENNFRFLSYEEIDHESIMRFYVKECVEDKEDRKRLFNVLRRRDYVKPFVEALRDMGLYEDFDMVCGDVYRQMFEEWAERNGLDFSYSGGEKGCQTE</sequence>
<dbReference type="AlphaFoldDB" id="A0A9D2QYJ1"/>
<evidence type="ECO:0000313" key="1">
    <source>
        <dbReference type="EMBL" id="HJD31577.1"/>
    </source>
</evidence>
<dbReference type="EMBL" id="DWUW01000178">
    <property type="protein sequence ID" value="HJD31577.1"/>
    <property type="molecule type" value="Genomic_DNA"/>
</dbReference>
<name>A0A9D2QYJ1_9FIRM</name>
<reference evidence="1" key="1">
    <citation type="journal article" date="2021" name="PeerJ">
        <title>Extensive microbial diversity within the chicken gut microbiome revealed by metagenomics and culture.</title>
        <authorList>
            <person name="Gilroy R."/>
            <person name="Ravi A."/>
            <person name="Getino M."/>
            <person name="Pursley I."/>
            <person name="Horton D.L."/>
            <person name="Alikhan N.F."/>
            <person name="Baker D."/>
            <person name="Gharbi K."/>
            <person name="Hall N."/>
            <person name="Watson M."/>
            <person name="Adriaenssens E.M."/>
            <person name="Foster-Nyarko E."/>
            <person name="Jarju S."/>
            <person name="Secka A."/>
            <person name="Antonio M."/>
            <person name="Oren A."/>
            <person name="Chaudhuri R.R."/>
            <person name="La Ragione R."/>
            <person name="Hildebrand F."/>
            <person name="Pallen M.J."/>
        </authorList>
    </citation>
    <scope>NUCLEOTIDE SEQUENCE</scope>
    <source>
        <strain evidence="1">ChiHjej8B7-25341</strain>
    </source>
</reference>
<proteinExistence type="predicted"/>
<organism evidence="1 2">
    <name type="scientific">Candidatus Eisenbergiella stercorigallinarum</name>
    <dbReference type="NCBI Taxonomy" id="2838557"/>
    <lineage>
        <taxon>Bacteria</taxon>
        <taxon>Bacillati</taxon>
        <taxon>Bacillota</taxon>
        <taxon>Clostridia</taxon>
        <taxon>Lachnospirales</taxon>
        <taxon>Lachnospiraceae</taxon>
        <taxon>Eisenbergiella</taxon>
    </lineage>
</organism>
<accession>A0A9D2QYJ1</accession>
<gene>
    <name evidence="1" type="ORF">H9912_06505</name>
</gene>
<reference evidence="1" key="2">
    <citation type="submission" date="2021-04" db="EMBL/GenBank/DDBJ databases">
        <authorList>
            <person name="Gilroy R."/>
        </authorList>
    </citation>
    <scope>NUCLEOTIDE SEQUENCE</scope>
    <source>
        <strain evidence="1">ChiHjej8B7-25341</strain>
    </source>
</reference>
<evidence type="ECO:0000313" key="2">
    <source>
        <dbReference type="Proteomes" id="UP000823851"/>
    </source>
</evidence>
<protein>
    <submittedName>
        <fullName evidence="1">Uncharacterized protein</fullName>
    </submittedName>
</protein>
<comment type="caution">
    <text evidence="1">The sequence shown here is derived from an EMBL/GenBank/DDBJ whole genome shotgun (WGS) entry which is preliminary data.</text>
</comment>
<dbReference type="Proteomes" id="UP000823851">
    <property type="component" value="Unassembled WGS sequence"/>
</dbReference>